<dbReference type="Proteomes" id="UP000194127">
    <property type="component" value="Unassembled WGS sequence"/>
</dbReference>
<dbReference type="STRING" id="670580.A0A1X6N4A4"/>
<dbReference type="AlphaFoldDB" id="A0A1X6N4A4"/>
<dbReference type="OrthoDB" id="2801792at2759"/>
<dbReference type="RefSeq" id="XP_024340273.1">
    <property type="nucleotide sequence ID" value="XM_024477562.1"/>
</dbReference>
<evidence type="ECO:0008006" key="4">
    <source>
        <dbReference type="Google" id="ProtNLM"/>
    </source>
</evidence>
<evidence type="ECO:0000313" key="2">
    <source>
        <dbReference type="EMBL" id="OSX63479.1"/>
    </source>
</evidence>
<dbReference type="GeneID" id="36322512"/>
<organism evidence="2 3">
    <name type="scientific">Postia placenta MAD-698-R-SB12</name>
    <dbReference type="NCBI Taxonomy" id="670580"/>
    <lineage>
        <taxon>Eukaryota</taxon>
        <taxon>Fungi</taxon>
        <taxon>Dikarya</taxon>
        <taxon>Basidiomycota</taxon>
        <taxon>Agaricomycotina</taxon>
        <taxon>Agaricomycetes</taxon>
        <taxon>Polyporales</taxon>
        <taxon>Adustoporiaceae</taxon>
        <taxon>Rhodonia</taxon>
    </lineage>
</organism>
<protein>
    <recommendedName>
        <fullName evidence="4">C2H2-type domain-containing protein</fullName>
    </recommendedName>
</protein>
<accession>A0A1X6N4A4</accession>
<gene>
    <name evidence="2" type="ORF">POSPLADRAFT_1039552</name>
</gene>
<evidence type="ECO:0000313" key="3">
    <source>
        <dbReference type="Proteomes" id="UP000194127"/>
    </source>
</evidence>
<feature type="compositionally biased region" description="Low complexity" evidence="1">
    <location>
        <begin position="9"/>
        <end position="22"/>
    </location>
</feature>
<keyword evidence="3" id="KW-1185">Reference proteome</keyword>
<reference evidence="2 3" key="1">
    <citation type="submission" date="2017-04" db="EMBL/GenBank/DDBJ databases">
        <title>Genome Sequence of the Model Brown-Rot Fungus Postia placenta SB12.</title>
        <authorList>
            <consortium name="DOE Joint Genome Institute"/>
            <person name="Gaskell J."/>
            <person name="Kersten P."/>
            <person name="Larrondo L.F."/>
            <person name="Canessa P."/>
            <person name="Martinez D."/>
            <person name="Hibbett D."/>
            <person name="Schmoll M."/>
            <person name="Kubicek C.P."/>
            <person name="Martinez A.T."/>
            <person name="Yadav J."/>
            <person name="Master E."/>
            <person name="Magnuson J.K."/>
            <person name="James T."/>
            <person name="Yaver D."/>
            <person name="Berka R."/>
            <person name="Labutti K."/>
            <person name="Lipzen A."/>
            <person name="Aerts A."/>
            <person name="Barry K."/>
            <person name="Henrissat B."/>
            <person name="Blanchette R."/>
            <person name="Grigoriev I."/>
            <person name="Cullen D."/>
        </authorList>
    </citation>
    <scope>NUCLEOTIDE SEQUENCE [LARGE SCALE GENOMIC DNA]</scope>
    <source>
        <strain evidence="2 3">MAD-698-R-SB12</strain>
    </source>
</reference>
<evidence type="ECO:0000256" key="1">
    <source>
        <dbReference type="SAM" id="MobiDB-lite"/>
    </source>
</evidence>
<feature type="region of interest" description="Disordered" evidence="1">
    <location>
        <begin position="1"/>
        <end position="28"/>
    </location>
</feature>
<sequence length="232" mass="26238">MSYNPYGYQPSQGQSGTQRGSSYPASNRENHIPTIHGHMYQDINGNWVFYSMDGSDSQNISHQQPYASGYTAADSMGLLQQNQYRQYTGYAADQSIPLDASHQYYSQSYDQGHPVDPPQAVVFPISTTRTRCTWGGRCGQELDDTSAAGINRHLKEYHFNTRDNPWVNSQRGRCLWDPNCRSHDPIKYENMGKHIAEVHLKALRQICPDCGGSFARGDTLARHKREIACKRA</sequence>
<dbReference type="EMBL" id="KZ110595">
    <property type="protein sequence ID" value="OSX63479.1"/>
    <property type="molecule type" value="Genomic_DNA"/>
</dbReference>
<name>A0A1X6N4A4_9APHY</name>
<proteinExistence type="predicted"/>